<dbReference type="GO" id="GO:0051537">
    <property type="term" value="F:2 iron, 2 sulfur cluster binding"/>
    <property type="evidence" value="ECO:0007669"/>
    <property type="project" value="UniProtKB-KW"/>
</dbReference>
<dbReference type="Gene3D" id="1.10.150.120">
    <property type="entry name" value="[2Fe-2S]-binding domain"/>
    <property type="match status" value="1"/>
</dbReference>
<dbReference type="SUPFAM" id="SSF47741">
    <property type="entry name" value="CO dehydrogenase ISP C-domain like"/>
    <property type="match status" value="1"/>
</dbReference>
<dbReference type="Pfam" id="PF00111">
    <property type="entry name" value="Fer2"/>
    <property type="match status" value="1"/>
</dbReference>
<evidence type="ECO:0000256" key="1">
    <source>
        <dbReference type="ARBA" id="ARBA00022714"/>
    </source>
</evidence>
<dbReference type="InterPro" id="IPR036884">
    <property type="entry name" value="2Fe-2S-bd_dom_sf"/>
</dbReference>
<dbReference type="Proteomes" id="UP000823886">
    <property type="component" value="Unassembled WGS sequence"/>
</dbReference>
<dbReference type="Pfam" id="PF01799">
    <property type="entry name" value="Fer2_2"/>
    <property type="match status" value="1"/>
</dbReference>
<dbReference type="GO" id="GO:0046872">
    <property type="term" value="F:metal ion binding"/>
    <property type="evidence" value="ECO:0007669"/>
    <property type="project" value="UniProtKB-KW"/>
</dbReference>
<dbReference type="AlphaFoldDB" id="A0A9D2PJB6"/>
<dbReference type="PANTHER" id="PTHR44379">
    <property type="entry name" value="OXIDOREDUCTASE WITH IRON-SULFUR SUBUNIT"/>
    <property type="match status" value="1"/>
</dbReference>
<dbReference type="InterPro" id="IPR012675">
    <property type="entry name" value="Beta-grasp_dom_sf"/>
</dbReference>
<name>A0A9D2PJB6_9FIRM</name>
<dbReference type="Gene3D" id="3.10.20.30">
    <property type="match status" value="1"/>
</dbReference>
<dbReference type="SUPFAM" id="SSF54292">
    <property type="entry name" value="2Fe-2S ferredoxin-like"/>
    <property type="match status" value="1"/>
</dbReference>
<dbReference type="InterPro" id="IPR006058">
    <property type="entry name" value="2Fe2S_fd_BS"/>
</dbReference>
<keyword evidence="5" id="KW-0411">Iron-sulfur</keyword>
<dbReference type="PANTHER" id="PTHR44379:SF8">
    <property type="entry name" value="XANTHINE DEHYDROGENASE IRON-SULFUR-BINDING SUBUNIT XDHC-RELATED"/>
    <property type="match status" value="1"/>
</dbReference>
<feature type="domain" description="2Fe-2S ferredoxin-type" evidence="6">
    <location>
        <begin position="1"/>
        <end position="77"/>
    </location>
</feature>
<dbReference type="GO" id="GO:0016491">
    <property type="term" value="F:oxidoreductase activity"/>
    <property type="evidence" value="ECO:0007669"/>
    <property type="project" value="UniProtKB-KW"/>
</dbReference>
<reference evidence="7" key="1">
    <citation type="journal article" date="2021" name="PeerJ">
        <title>Extensive microbial diversity within the chicken gut microbiome revealed by metagenomics and culture.</title>
        <authorList>
            <person name="Gilroy R."/>
            <person name="Ravi A."/>
            <person name="Getino M."/>
            <person name="Pursley I."/>
            <person name="Horton D.L."/>
            <person name="Alikhan N.F."/>
            <person name="Baker D."/>
            <person name="Gharbi K."/>
            <person name="Hall N."/>
            <person name="Watson M."/>
            <person name="Adriaenssens E.M."/>
            <person name="Foster-Nyarko E."/>
            <person name="Jarju S."/>
            <person name="Secka A."/>
            <person name="Antonio M."/>
            <person name="Oren A."/>
            <person name="Chaudhuri R.R."/>
            <person name="La Ragione R."/>
            <person name="Hildebrand F."/>
            <person name="Pallen M.J."/>
        </authorList>
    </citation>
    <scope>NUCLEOTIDE SEQUENCE</scope>
    <source>
        <strain evidence="7">ChiBcec2-3848</strain>
    </source>
</reference>
<dbReference type="InterPro" id="IPR051452">
    <property type="entry name" value="Diverse_Oxidoreductases"/>
</dbReference>
<dbReference type="InterPro" id="IPR001041">
    <property type="entry name" value="2Fe-2S_ferredoxin-type"/>
</dbReference>
<dbReference type="InterPro" id="IPR036010">
    <property type="entry name" value="2Fe-2S_ferredoxin-like_sf"/>
</dbReference>
<sequence>MLLSCTVNGERIEKETDPGKRLLDFLRDDLGLTGVKEGCSEGECGACTVILDGQAVTSCTIYAGQVMDREILTIEGLEKNGELDILQKAFIQNGAIQCGFCTPGMILSCRALLLENPNPDREQIKRAIEGNLCRCTGYEKIIQAVECAVKGEVQ</sequence>
<dbReference type="InterPro" id="IPR002888">
    <property type="entry name" value="2Fe-2S-bd"/>
</dbReference>
<keyword evidence="4" id="KW-0408">Iron</keyword>
<evidence type="ECO:0000256" key="5">
    <source>
        <dbReference type="ARBA" id="ARBA00023014"/>
    </source>
</evidence>
<dbReference type="PROSITE" id="PS00197">
    <property type="entry name" value="2FE2S_FER_1"/>
    <property type="match status" value="1"/>
</dbReference>
<comment type="caution">
    <text evidence="7">The sequence shown here is derived from an EMBL/GenBank/DDBJ whole genome shotgun (WGS) entry which is preliminary data.</text>
</comment>
<evidence type="ECO:0000256" key="4">
    <source>
        <dbReference type="ARBA" id="ARBA00023004"/>
    </source>
</evidence>
<keyword evidence="3" id="KW-0560">Oxidoreductase</keyword>
<reference evidence="7" key="2">
    <citation type="submission" date="2021-04" db="EMBL/GenBank/DDBJ databases">
        <authorList>
            <person name="Gilroy R."/>
        </authorList>
    </citation>
    <scope>NUCLEOTIDE SEQUENCE</scope>
    <source>
        <strain evidence="7">ChiBcec2-3848</strain>
    </source>
</reference>
<evidence type="ECO:0000256" key="3">
    <source>
        <dbReference type="ARBA" id="ARBA00023002"/>
    </source>
</evidence>
<evidence type="ECO:0000313" key="7">
    <source>
        <dbReference type="EMBL" id="HJC62133.1"/>
    </source>
</evidence>
<dbReference type="CDD" id="cd00207">
    <property type="entry name" value="fer2"/>
    <property type="match status" value="1"/>
</dbReference>
<accession>A0A9D2PJB6</accession>
<gene>
    <name evidence="7" type="ORF">H9753_00750</name>
</gene>
<proteinExistence type="predicted"/>
<dbReference type="PROSITE" id="PS51085">
    <property type="entry name" value="2FE2S_FER_2"/>
    <property type="match status" value="1"/>
</dbReference>
<evidence type="ECO:0000256" key="2">
    <source>
        <dbReference type="ARBA" id="ARBA00022723"/>
    </source>
</evidence>
<evidence type="ECO:0000313" key="8">
    <source>
        <dbReference type="Proteomes" id="UP000823886"/>
    </source>
</evidence>
<dbReference type="EMBL" id="DWVZ01000009">
    <property type="protein sequence ID" value="HJC62133.1"/>
    <property type="molecule type" value="Genomic_DNA"/>
</dbReference>
<keyword evidence="1" id="KW-0001">2Fe-2S</keyword>
<keyword evidence="2" id="KW-0479">Metal-binding</keyword>
<organism evidence="7 8">
    <name type="scientific">Candidatus Blautia merdavium</name>
    <dbReference type="NCBI Taxonomy" id="2838494"/>
    <lineage>
        <taxon>Bacteria</taxon>
        <taxon>Bacillati</taxon>
        <taxon>Bacillota</taxon>
        <taxon>Clostridia</taxon>
        <taxon>Lachnospirales</taxon>
        <taxon>Lachnospiraceae</taxon>
        <taxon>Blautia</taxon>
    </lineage>
</organism>
<protein>
    <submittedName>
        <fullName evidence="7">(2Fe-2S)-binding protein</fullName>
    </submittedName>
</protein>
<evidence type="ECO:0000259" key="6">
    <source>
        <dbReference type="PROSITE" id="PS51085"/>
    </source>
</evidence>